<evidence type="ECO:0000313" key="2">
    <source>
        <dbReference type="EMBL" id="GAN63005.1"/>
    </source>
</evidence>
<gene>
    <name evidence="2" type="ORF">Abin_016_013</name>
    <name evidence="3" type="ORF">AIN02nite_27180</name>
</gene>
<keyword evidence="4" id="KW-1185">Reference proteome</keyword>
<proteinExistence type="predicted"/>
<name>A0A6N3T705_9PROT</name>
<dbReference type="Pfam" id="PF22479">
    <property type="entry name" value="Pam3_gp18"/>
    <property type="match status" value="1"/>
</dbReference>
<accession>A0A6N3T705</accession>
<reference evidence="2 4" key="1">
    <citation type="submission" date="2012-11" db="EMBL/GenBank/DDBJ databases">
        <title>Whole genome sequence of Acetobacter indonesiensis 5H-1.</title>
        <authorList>
            <person name="Azuma Y."/>
            <person name="Higashiura N."/>
            <person name="Hirakawa H."/>
            <person name="Matsushita K."/>
        </authorList>
    </citation>
    <scope>NUCLEOTIDE SEQUENCE [LARGE SCALE GENOMIC DNA]</scope>
    <source>
        <strain evidence="2 4">5H-1</strain>
    </source>
</reference>
<feature type="domain" description="Cyanophage baseplate Pam3 plug gp18" evidence="1">
    <location>
        <begin position="55"/>
        <end position="103"/>
    </location>
</feature>
<dbReference type="Proteomes" id="UP000321104">
    <property type="component" value="Unassembled WGS sequence"/>
</dbReference>
<reference evidence="3 5" key="2">
    <citation type="submission" date="2019-07" db="EMBL/GenBank/DDBJ databases">
        <title>Whole genome shotgun sequence of Acetobacter indonesiensis NBRC 16471.</title>
        <authorList>
            <person name="Hosoyama A."/>
            <person name="Uohara A."/>
            <person name="Ohji S."/>
            <person name="Ichikawa N."/>
        </authorList>
    </citation>
    <scope>NUCLEOTIDE SEQUENCE [LARGE SCALE GENOMIC DNA]</scope>
    <source>
        <strain evidence="3 5">NBRC 16471</strain>
    </source>
</reference>
<organism evidence="3 5">
    <name type="scientific">Acetobacter indonesiensis</name>
    <dbReference type="NCBI Taxonomy" id="104101"/>
    <lineage>
        <taxon>Bacteria</taxon>
        <taxon>Pseudomonadati</taxon>
        <taxon>Pseudomonadota</taxon>
        <taxon>Alphaproteobacteria</taxon>
        <taxon>Acetobacterales</taxon>
        <taxon>Acetobacteraceae</taxon>
        <taxon>Acetobacter</taxon>
    </lineage>
</organism>
<evidence type="ECO:0000313" key="3">
    <source>
        <dbReference type="EMBL" id="GEN04693.1"/>
    </source>
</evidence>
<comment type="caution">
    <text evidence="3">The sequence shown here is derived from an EMBL/GenBank/DDBJ whole genome shotgun (WGS) entry which is preliminary data.</text>
</comment>
<dbReference type="EMBL" id="BJXQ01000024">
    <property type="protein sequence ID" value="GEN04693.1"/>
    <property type="molecule type" value="Genomic_DNA"/>
</dbReference>
<dbReference type="AlphaFoldDB" id="A0A6N3T705"/>
<dbReference type="RefSeq" id="WP_052948175.1">
    <property type="nucleotide sequence ID" value="NZ_BAMW01000016.1"/>
</dbReference>
<sequence length="105" mass="11994">MALAADNNFWDQDPDTFKRTPKYKDIVLSANIQPVSSTDLEFVDGINTQGYSRAVFLNVPCRDRVGLVQRKYLGFTGELTFLDTQGTSDPQYTSLNDRWLLVYSY</sequence>
<protein>
    <recommendedName>
        <fullName evidence="1">Cyanophage baseplate Pam3 plug gp18 domain-containing protein</fullName>
    </recommendedName>
</protein>
<evidence type="ECO:0000259" key="1">
    <source>
        <dbReference type="Pfam" id="PF22479"/>
    </source>
</evidence>
<dbReference type="EMBL" id="BAMW01000016">
    <property type="protein sequence ID" value="GAN63005.1"/>
    <property type="molecule type" value="Genomic_DNA"/>
</dbReference>
<evidence type="ECO:0000313" key="4">
    <source>
        <dbReference type="Proteomes" id="UP000032673"/>
    </source>
</evidence>
<dbReference type="InterPro" id="IPR054252">
    <property type="entry name" value="Pam3_gp18"/>
</dbReference>
<dbReference type="Proteomes" id="UP000032673">
    <property type="component" value="Unassembled WGS sequence"/>
</dbReference>
<evidence type="ECO:0000313" key="5">
    <source>
        <dbReference type="Proteomes" id="UP000321104"/>
    </source>
</evidence>